<keyword evidence="1" id="KW-0040">ANK repeat</keyword>
<proteinExistence type="predicted"/>
<dbReference type="SMART" id="SM00248">
    <property type="entry name" value="ANK"/>
    <property type="match status" value="1"/>
</dbReference>
<dbReference type="Gene3D" id="1.25.40.20">
    <property type="entry name" value="Ankyrin repeat-containing domain"/>
    <property type="match status" value="1"/>
</dbReference>
<dbReference type="SUPFAM" id="SSF48403">
    <property type="entry name" value="Ankyrin repeat"/>
    <property type="match status" value="1"/>
</dbReference>
<accession>A0A1Q9BTR3</accession>
<dbReference type="OrthoDB" id="438601at2759"/>
<name>A0A1Q9BTR3_SYMMI</name>
<evidence type="ECO:0000313" key="3">
    <source>
        <dbReference type="Proteomes" id="UP000186817"/>
    </source>
</evidence>
<evidence type="ECO:0000313" key="2">
    <source>
        <dbReference type="EMBL" id="OLP74024.1"/>
    </source>
</evidence>
<keyword evidence="3" id="KW-1185">Reference proteome</keyword>
<dbReference type="PROSITE" id="PS50088">
    <property type="entry name" value="ANK_REPEAT"/>
    <property type="match status" value="1"/>
</dbReference>
<dbReference type="Proteomes" id="UP000186817">
    <property type="component" value="Unassembled WGS sequence"/>
</dbReference>
<dbReference type="InterPro" id="IPR036770">
    <property type="entry name" value="Ankyrin_rpt-contain_sf"/>
</dbReference>
<dbReference type="InterPro" id="IPR002110">
    <property type="entry name" value="Ankyrin_rpt"/>
</dbReference>
<dbReference type="AlphaFoldDB" id="A0A1Q9BTR3"/>
<reference evidence="2 3" key="1">
    <citation type="submission" date="2016-02" db="EMBL/GenBank/DDBJ databases">
        <title>Genome analysis of coral dinoflagellate symbionts highlights evolutionary adaptations to a symbiotic lifestyle.</title>
        <authorList>
            <person name="Aranda M."/>
            <person name="Li Y."/>
            <person name="Liew Y.J."/>
            <person name="Baumgarten S."/>
            <person name="Simakov O."/>
            <person name="Wilson M."/>
            <person name="Piel J."/>
            <person name="Ashoor H."/>
            <person name="Bougouffa S."/>
            <person name="Bajic V.B."/>
            <person name="Ryu T."/>
            <person name="Ravasi T."/>
            <person name="Bayer T."/>
            <person name="Micklem G."/>
            <person name="Kim H."/>
            <person name="Bhak J."/>
            <person name="Lajeunesse T.C."/>
            <person name="Voolstra C.R."/>
        </authorList>
    </citation>
    <scope>NUCLEOTIDE SEQUENCE [LARGE SCALE GENOMIC DNA]</scope>
    <source>
        <strain evidence="2 3">CCMP2467</strain>
    </source>
</reference>
<feature type="repeat" description="ANK" evidence="1">
    <location>
        <begin position="55"/>
        <end position="81"/>
    </location>
</feature>
<dbReference type="Pfam" id="PF00023">
    <property type="entry name" value="Ank"/>
    <property type="match status" value="1"/>
</dbReference>
<sequence length="101" mass="10938">MRTATTGGGARLLHAIVDCATDSGGSSSMPLVYAAALEGIETHGWSAVYPLDDPPAWTILHWAAMEGRLEICRRLLAAGANPFCEYVRTWEPCVRKQHGLL</sequence>
<dbReference type="EMBL" id="LSRX01004372">
    <property type="protein sequence ID" value="OLP74024.1"/>
    <property type="molecule type" value="Genomic_DNA"/>
</dbReference>
<comment type="caution">
    <text evidence="2">The sequence shown here is derived from an EMBL/GenBank/DDBJ whole genome shotgun (WGS) entry which is preliminary data.</text>
</comment>
<organism evidence="2 3">
    <name type="scientific">Symbiodinium microadriaticum</name>
    <name type="common">Dinoflagellate</name>
    <name type="synonym">Zooxanthella microadriatica</name>
    <dbReference type="NCBI Taxonomy" id="2951"/>
    <lineage>
        <taxon>Eukaryota</taxon>
        <taxon>Sar</taxon>
        <taxon>Alveolata</taxon>
        <taxon>Dinophyceae</taxon>
        <taxon>Suessiales</taxon>
        <taxon>Symbiodiniaceae</taxon>
        <taxon>Symbiodinium</taxon>
    </lineage>
</organism>
<protein>
    <submittedName>
        <fullName evidence="2">Uncharacterized protein</fullName>
    </submittedName>
</protein>
<evidence type="ECO:0000256" key="1">
    <source>
        <dbReference type="PROSITE-ProRule" id="PRU00023"/>
    </source>
</evidence>
<dbReference type="PROSITE" id="PS50297">
    <property type="entry name" value="ANK_REP_REGION"/>
    <property type="match status" value="1"/>
</dbReference>
<gene>
    <name evidence="2" type="ORF">AK812_SmicGene46561</name>
</gene>